<dbReference type="Proteomes" id="UP000325081">
    <property type="component" value="Unassembled WGS sequence"/>
</dbReference>
<evidence type="ECO:0000259" key="1">
    <source>
        <dbReference type="Pfam" id="PF08268"/>
    </source>
</evidence>
<reference evidence="3" key="1">
    <citation type="journal article" date="2019" name="Curr. Biol.">
        <title>Genome Sequence of Striga asiatica Provides Insight into the Evolution of Plant Parasitism.</title>
        <authorList>
            <person name="Yoshida S."/>
            <person name="Kim S."/>
            <person name="Wafula E.K."/>
            <person name="Tanskanen J."/>
            <person name="Kim Y.M."/>
            <person name="Honaas L."/>
            <person name="Yang Z."/>
            <person name="Spallek T."/>
            <person name="Conn C.E."/>
            <person name="Ichihashi Y."/>
            <person name="Cheong K."/>
            <person name="Cui S."/>
            <person name="Der J.P."/>
            <person name="Gundlach H."/>
            <person name="Jiao Y."/>
            <person name="Hori C."/>
            <person name="Ishida J.K."/>
            <person name="Kasahara H."/>
            <person name="Kiba T."/>
            <person name="Kim M.S."/>
            <person name="Koo N."/>
            <person name="Laohavisit A."/>
            <person name="Lee Y.H."/>
            <person name="Lumba S."/>
            <person name="McCourt P."/>
            <person name="Mortimer J.C."/>
            <person name="Mutuku J.M."/>
            <person name="Nomura T."/>
            <person name="Sasaki-Sekimoto Y."/>
            <person name="Seto Y."/>
            <person name="Wang Y."/>
            <person name="Wakatake T."/>
            <person name="Sakakibara H."/>
            <person name="Demura T."/>
            <person name="Yamaguchi S."/>
            <person name="Yoneyama K."/>
            <person name="Manabe R.I."/>
            <person name="Nelson D.C."/>
            <person name="Schulman A.H."/>
            <person name="Timko M.P."/>
            <person name="dePamphilis C.W."/>
            <person name="Choi D."/>
            <person name="Shirasu K."/>
        </authorList>
    </citation>
    <scope>NUCLEOTIDE SEQUENCE [LARGE SCALE GENOMIC DNA]</scope>
    <source>
        <strain evidence="3">cv. UVA1</strain>
    </source>
</reference>
<name>A0A5A7R6G9_STRAF</name>
<dbReference type="OrthoDB" id="809368at2759"/>
<accession>A0A5A7R6G9</accession>
<keyword evidence="3" id="KW-1185">Reference proteome</keyword>
<proteinExistence type="predicted"/>
<comment type="caution">
    <text evidence="2">The sequence shown here is derived from an EMBL/GenBank/DDBJ whole genome shotgun (WGS) entry which is preliminary data.</text>
</comment>
<feature type="domain" description="F-box associated beta-propeller type 3" evidence="1">
    <location>
        <begin position="176"/>
        <end position="274"/>
    </location>
</feature>
<protein>
    <submittedName>
        <fullName evidence="2">F-box and associated interaction domains-containing protein</fullName>
    </submittedName>
</protein>
<dbReference type="PANTHER" id="PTHR11439">
    <property type="entry name" value="GAG-POL-RELATED RETROTRANSPOSON"/>
    <property type="match status" value="1"/>
</dbReference>
<gene>
    <name evidence="2" type="ORF">STAS_30491</name>
</gene>
<dbReference type="Pfam" id="PF08268">
    <property type="entry name" value="FBA_3"/>
    <property type="match status" value="1"/>
</dbReference>
<dbReference type="EMBL" id="BKCP01010514">
    <property type="protein sequence ID" value="GER53018.1"/>
    <property type="molecule type" value="Genomic_DNA"/>
</dbReference>
<evidence type="ECO:0000313" key="3">
    <source>
        <dbReference type="Proteomes" id="UP000325081"/>
    </source>
</evidence>
<dbReference type="AlphaFoldDB" id="A0A5A7R6G9"/>
<organism evidence="2 3">
    <name type="scientific">Striga asiatica</name>
    <name type="common">Asiatic witchweed</name>
    <name type="synonym">Buchnera asiatica</name>
    <dbReference type="NCBI Taxonomy" id="4170"/>
    <lineage>
        <taxon>Eukaryota</taxon>
        <taxon>Viridiplantae</taxon>
        <taxon>Streptophyta</taxon>
        <taxon>Embryophyta</taxon>
        <taxon>Tracheophyta</taxon>
        <taxon>Spermatophyta</taxon>
        <taxon>Magnoliopsida</taxon>
        <taxon>eudicotyledons</taxon>
        <taxon>Gunneridae</taxon>
        <taxon>Pentapetalae</taxon>
        <taxon>asterids</taxon>
        <taxon>lamiids</taxon>
        <taxon>Lamiales</taxon>
        <taxon>Orobanchaceae</taxon>
        <taxon>Buchnereae</taxon>
        <taxon>Striga</taxon>
    </lineage>
</organism>
<dbReference type="InterPro" id="IPR013187">
    <property type="entry name" value="F-box-assoc_dom_typ3"/>
</dbReference>
<evidence type="ECO:0000313" key="2">
    <source>
        <dbReference type="EMBL" id="GER53018.1"/>
    </source>
</evidence>
<sequence>MASLNLNPNPLLKPSSFSVGRKKNPLFNFKPSSFPISLNKNNKSKLNLCKTFSITDDNWLHTSLFQSKRRSKFIIAEDPSMEETNYVVVSIDKENLEPTILTKIDNPFPDPVFHPYESCKGLILLLYDNTWNKYHDDLHQEDIWTQEALWNPTTNELKILPTSPATLDPSEPFSRIHVNGTYYWLNNLDDYFIQSFNFSTEKFESYRVPMPPSEKLEKFCDKRLVEYWGSLGFLASTTLWVDDEMHNALELWVWDDVSLSWAQESTCLVDKMSSYMGLFENDKLFYLQPGGDLTVQDCAMNTEMNISNVCSHDVYRLMLEKGEQIPISASVHGRQNTDEKPLCLLPVLIIEFNEKVSMKRRRNYKRKVPYRRRSNKDSSSGQIRVNSLRTRVFRDPASKPVKPVWVEVQIGSPLFVPDGTTPRTYKELSPACCYDVRCSRPEIGYSDSDFAGCLDSRKSTFGYVFLLAEGAISWKSAKQSVIAASTMEAEFVACFDILLVFPGNGADFVVAKYIFTEYSFVVRVFDINCDFASRAGRSCRVAAGHPSVLNDEQGSQDTSSGAACGSPGCRIVAGWLRAGCVLCAAGIHVSQSACGCLEVPSAPLAGLTELVGPNRADHVGSSDIEERAGPGFLPPATGMHGGCWDGLGLPGGCTPCGGAVAWIGHAAMYVRGQIRKVPGKPGHGERTLSFDVNNIFVSTKQTFRSSKKTDAR</sequence>
<dbReference type="CDD" id="cd09272">
    <property type="entry name" value="RNase_HI_RT_Ty1"/>
    <property type="match status" value="1"/>
</dbReference>
<dbReference type="PANTHER" id="PTHR11439:SF467">
    <property type="entry name" value="INTEGRASE CATALYTIC DOMAIN-CONTAINING PROTEIN"/>
    <property type="match status" value="1"/>
</dbReference>